<dbReference type="EMBL" id="NFJD01000001">
    <property type="protein sequence ID" value="OUO57466.1"/>
    <property type="molecule type" value="Genomic_DNA"/>
</dbReference>
<keyword evidence="1" id="KW-0597">Phosphoprotein</keyword>
<reference evidence="4" key="1">
    <citation type="submission" date="2017-04" db="EMBL/GenBank/DDBJ databases">
        <title>Function of individual gut microbiota members based on whole genome sequencing of pure cultures obtained from chicken caecum.</title>
        <authorList>
            <person name="Medvecky M."/>
            <person name="Cejkova D."/>
            <person name="Polansky O."/>
            <person name="Karasova D."/>
            <person name="Kubasova T."/>
            <person name="Cizek A."/>
            <person name="Rychlik I."/>
        </authorList>
    </citation>
    <scope>NUCLEOTIDE SEQUENCE [LARGE SCALE GENOMIC DNA]</scope>
    <source>
        <strain evidence="4">An273</strain>
    </source>
</reference>
<dbReference type="GO" id="GO:0000160">
    <property type="term" value="P:phosphorelay signal transduction system"/>
    <property type="evidence" value="ECO:0007669"/>
    <property type="project" value="InterPro"/>
</dbReference>
<keyword evidence="4" id="KW-1185">Reference proteome</keyword>
<dbReference type="AlphaFoldDB" id="A0A1Y4DEI1"/>
<comment type="caution">
    <text evidence="3">The sequence shown here is derived from an EMBL/GenBank/DDBJ whole genome shotgun (WGS) entry which is preliminary data.</text>
</comment>
<proteinExistence type="predicted"/>
<feature type="domain" description="Response regulatory" evidence="2">
    <location>
        <begin position="250"/>
        <end position="369"/>
    </location>
</feature>
<dbReference type="InterPro" id="IPR011006">
    <property type="entry name" value="CheY-like_superfamily"/>
</dbReference>
<dbReference type="Proteomes" id="UP000196368">
    <property type="component" value="Unassembled WGS sequence"/>
</dbReference>
<dbReference type="PROSITE" id="PS50110">
    <property type="entry name" value="RESPONSE_REGULATORY"/>
    <property type="match status" value="1"/>
</dbReference>
<protein>
    <recommendedName>
        <fullName evidence="2">Response regulatory domain-containing protein</fullName>
    </recommendedName>
</protein>
<dbReference type="InterPro" id="IPR001789">
    <property type="entry name" value="Sig_transdc_resp-reg_receiver"/>
</dbReference>
<organism evidence="3 4">
    <name type="scientific">Candidatus Avelusimicrobium gallicola</name>
    <dbReference type="NCBI Taxonomy" id="2562704"/>
    <lineage>
        <taxon>Bacteria</taxon>
        <taxon>Pseudomonadati</taxon>
        <taxon>Elusimicrobiota</taxon>
        <taxon>Elusimicrobia</taxon>
        <taxon>Elusimicrobiales</taxon>
        <taxon>Elusimicrobiaceae</taxon>
        <taxon>Candidatus Avelusimicrobium</taxon>
    </lineage>
</organism>
<evidence type="ECO:0000313" key="4">
    <source>
        <dbReference type="Proteomes" id="UP000196368"/>
    </source>
</evidence>
<sequence>METDLIKDMKKLLLLFILLATLPCAAQRHLLKEAAAEGVFKKALGKTAGEDILRQARVVQGKILPGGKMPRAAVPSDLEKYIFKQVRPTPIGYLPVLFLEPSQMPIEDISLLYKRVMQSFQAFKKEMDVFLYYQSKPSERREISSAEQAMWSEKIGLMNAQLLQLKNLISQHDPAYQAAREYMVFAAETVNPMLRGILEQRTFARTDRQYTSTEFFLHTPQALKETAWTEWLPLSVRTNQAARRLPEGLRMAVLNDEPSVLAAMQREHQNRFCPTWELATYSEADDLLQAVRRGAEFDVILTDLIVPGGGGYYLVSALREKGFNGAIFGLSAYPEESRMGWNMFQRGFDGMIPAPIGFEQDRNWPRLVMKKLQNYFYYRDLNGWSR</sequence>
<accession>A0A1Y4DEI1</accession>
<feature type="modified residue" description="4-aspartylphosphate" evidence="1">
    <location>
        <position position="303"/>
    </location>
</feature>
<dbReference type="SUPFAM" id="SSF52172">
    <property type="entry name" value="CheY-like"/>
    <property type="match status" value="1"/>
</dbReference>
<evidence type="ECO:0000259" key="2">
    <source>
        <dbReference type="PROSITE" id="PS50110"/>
    </source>
</evidence>
<name>A0A1Y4DEI1_9BACT</name>
<dbReference type="Gene3D" id="3.40.50.2300">
    <property type="match status" value="1"/>
</dbReference>
<evidence type="ECO:0000256" key="1">
    <source>
        <dbReference type="PROSITE-ProRule" id="PRU00169"/>
    </source>
</evidence>
<gene>
    <name evidence="3" type="ORF">B5F75_01450</name>
</gene>
<evidence type="ECO:0000313" key="3">
    <source>
        <dbReference type="EMBL" id="OUO57466.1"/>
    </source>
</evidence>